<proteinExistence type="predicted"/>
<evidence type="ECO:0000313" key="3">
    <source>
        <dbReference type="EMBL" id="KAK2576883.1"/>
    </source>
</evidence>
<keyword evidence="1" id="KW-0732">Signal</keyword>
<evidence type="ECO:0000259" key="2">
    <source>
        <dbReference type="Pfam" id="PF15998"/>
    </source>
</evidence>
<feature type="chain" id="PRO_5042087999" description="DUF4773 domain-containing protein" evidence="1">
    <location>
        <begin position="21"/>
        <end position="106"/>
    </location>
</feature>
<name>A0AAD9RBV3_9HYME</name>
<keyword evidence="4" id="KW-1185">Reference proteome</keyword>
<dbReference type="AlphaFoldDB" id="A0AAD9RBV3"/>
<sequence length="106" mass="11547">MAVRSTIFLLFASLAVVSSAGLFETLLSWNLPDSEGRSTTSQSKCLCQTSGCLCCVDLNLTVTMDLDGLTCINIRQKEQNVTLNLSYGENPVHNATIKIGKYLSLR</sequence>
<feature type="signal peptide" evidence="1">
    <location>
        <begin position="1"/>
        <end position="20"/>
    </location>
</feature>
<evidence type="ECO:0000313" key="4">
    <source>
        <dbReference type="Proteomes" id="UP001258017"/>
    </source>
</evidence>
<reference evidence="3" key="1">
    <citation type="submission" date="2021-08" db="EMBL/GenBank/DDBJ databases">
        <authorList>
            <person name="Misof B."/>
            <person name="Oliver O."/>
            <person name="Podsiadlowski L."/>
            <person name="Donath A."/>
            <person name="Peters R."/>
            <person name="Mayer C."/>
            <person name="Rust J."/>
            <person name="Gunkel S."/>
            <person name="Lesny P."/>
            <person name="Martin S."/>
            <person name="Oeyen J.P."/>
            <person name="Petersen M."/>
            <person name="Panagiotis P."/>
            <person name="Wilbrandt J."/>
            <person name="Tanja T."/>
        </authorList>
    </citation>
    <scope>NUCLEOTIDE SEQUENCE</scope>
    <source>
        <strain evidence="3">GBR_01_08_01A</strain>
        <tissue evidence="3">Thorax + abdomen</tissue>
    </source>
</reference>
<evidence type="ECO:0000256" key="1">
    <source>
        <dbReference type="SAM" id="SignalP"/>
    </source>
</evidence>
<dbReference type="InterPro" id="IPR031941">
    <property type="entry name" value="DUF4773"/>
</dbReference>
<protein>
    <recommendedName>
        <fullName evidence="2">DUF4773 domain-containing protein</fullName>
    </recommendedName>
</protein>
<accession>A0AAD9RBV3</accession>
<organism evidence="3 4">
    <name type="scientific">Odynerus spinipes</name>
    <dbReference type="NCBI Taxonomy" id="1348599"/>
    <lineage>
        <taxon>Eukaryota</taxon>
        <taxon>Metazoa</taxon>
        <taxon>Ecdysozoa</taxon>
        <taxon>Arthropoda</taxon>
        <taxon>Hexapoda</taxon>
        <taxon>Insecta</taxon>
        <taxon>Pterygota</taxon>
        <taxon>Neoptera</taxon>
        <taxon>Endopterygota</taxon>
        <taxon>Hymenoptera</taxon>
        <taxon>Apocrita</taxon>
        <taxon>Aculeata</taxon>
        <taxon>Vespoidea</taxon>
        <taxon>Vespidae</taxon>
        <taxon>Eumeninae</taxon>
        <taxon>Odynerus</taxon>
    </lineage>
</organism>
<dbReference type="Pfam" id="PF15998">
    <property type="entry name" value="DUF4773"/>
    <property type="match status" value="1"/>
</dbReference>
<dbReference type="EMBL" id="JAIFRP010004405">
    <property type="protein sequence ID" value="KAK2576883.1"/>
    <property type="molecule type" value="Genomic_DNA"/>
</dbReference>
<reference evidence="3" key="2">
    <citation type="journal article" date="2023" name="Commun. Biol.">
        <title>Intrasexual cuticular hydrocarbon dimorphism in a wasp sheds light on hydrocarbon biosynthesis genes in Hymenoptera.</title>
        <authorList>
            <person name="Moris V.C."/>
            <person name="Podsiadlowski L."/>
            <person name="Martin S."/>
            <person name="Oeyen J.P."/>
            <person name="Donath A."/>
            <person name="Petersen M."/>
            <person name="Wilbrandt J."/>
            <person name="Misof B."/>
            <person name="Liedtke D."/>
            <person name="Thamm M."/>
            <person name="Scheiner R."/>
            <person name="Schmitt T."/>
            <person name="Niehuis O."/>
        </authorList>
    </citation>
    <scope>NUCLEOTIDE SEQUENCE</scope>
    <source>
        <strain evidence="3">GBR_01_08_01A</strain>
    </source>
</reference>
<feature type="domain" description="DUF4773" evidence="2">
    <location>
        <begin position="44"/>
        <end position="98"/>
    </location>
</feature>
<gene>
    <name evidence="3" type="ORF">KPH14_005509</name>
</gene>
<comment type="caution">
    <text evidence="3">The sequence shown here is derived from an EMBL/GenBank/DDBJ whole genome shotgun (WGS) entry which is preliminary data.</text>
</comment>
<dbReference type="Proteomes" id="UP001258017">
    <property type="component" value="Unassembled WGS sequence"/>
</dbReference>